<proteinExistence type="inferred from homology"/>
<sequence length="503" mass="54566">MLQKIYSAAVLGLSAELVEIETDISNGLPATIIVGLPDAAIRESKERVKSSLKHSSTQFPKSRVAVNLAPADLPKIGTHYDLPIAVSILLSSGQMQFDPAGKLFVGELALDGQLRPVSGVLVIAEAARNKGFTTMFVPEENAYEASLITGINIVAVSSLAAVLRVLQGFSPEVYFTRPDDFDAQGESSTTPWDFRLIRGQEMAKRALEIAAAGSHNVLMSGPPGSGKTLLARALASILPRLSEGEALEATKIYSISGLLPAKQGLVRERPFRSPHHTASGIALVGGGTDPKPGEITLAHRGVLFLDEFPEFHRDVLESLRQPLEDGIINVARATRSVSFPAKFMLIAAQNPCPCGFAGDPEKTCVCSPTQFLRYQKKISGPLLDRIDLHVEVPRLSFEKIEDETELEDSAAVRARVMAARKLQQERFGKTNSEMGIKEIKEFCRPDDAGLMLLRSAVGSQHLSARAYHRVLKLARTIADLADSAIIRTHHVAEALMFRPKAEL</sequence>
<dbReference type="SMART" id="SM00382">
    <property type="entry name" value="AAA"/>
    <property type="match status" value="1"/>
</dbReference>
<dbReference type="Proteomes" id="UP000177235">
    <property type="component" value="Unassembled WGS sequence"/>
</dbReference>
<dbReference type="Pfam" id="PF01078">
    <property type="entry name" value="Mg_chelatase"/>
    <property type="match status" value="1"/>
</dbReference>
<comment type="caution">
    <text evidence="5">The sequence shown here is derived from an EMBL/GenBank/DDBJ whole genome shotgun (WGS) entry which is preliminary data.</text>
</comment>
<dbReference type="PRINTS" id="PR01657">
    <property type="entry name" value="MCMFAMILY"/>
</dbReference>
<protein>
    <submittedName>
        <fullName evidence="5">Magnesium chelatase</fullName>
    </submittedName>
</protein>
<dbReference type="GO" id="GO:0003677">
    <property type="term" value="F:DNA binding"/>
    <property type="evidence" value="ECO:0007669"/>
    <property type="project" value="InterPro"/>
</dbReference>
<gene>
    <name evidence="5" type="ORF">A3J05_04875</name>
</gene>
<keyword evidence="2" id="KW-0547">Nucleotide-binding</keyword>
<dbReference type="PANTHER" id="PTHR32039">
    <property type="entry name" value="MAGNESIUM-CHELATASE SUBUNIT CHLI"/>
    <property type="match status" value="1"/>
</dbReference>
<dbReference type="Gene3D" id="3.40.50.300">
    <property type="entry name" value="P-loop containing nucleotide triphosphate hydrolases"/>
    <property type="match status" value="1"/>
</dbReference>
<evidence type="ECO:0000313" key="6">
    <source>
        <dbReference type="Proteomes" id="UP000177235"/>
    </source>
</evidence>
<dbReference type="InterPro" id="IPR045006">
    <property type="entry name" value="CHLI-like"/>
</dbReference>
<dbReference type="Pfam" id="PF13335">
    <property type="entry name" value="Mg_chelatase_C"/>
    <property type="match status" value="1"/>
</dbReference>
<evidence type="ECO:0000256" key="2">
    <source>
        <dbReference type="ARBA" id="ARBA00022741"/>
    </source>
</evidence>
<evidence type="ECO:0000259" key="4">
    <source>
        <dbReference type="SMART" id="SM00382"/>
    </source>
</evidence>
<comment type="similarity">
    <text evidence="1">Belongs to the Mg-chelatase subunits D/I family. ComM subfamily.</text>
</comment>
<evidence type="ECO:0000313" key="5">
    <source>
        <dbReference type="EMBL" id="OGE99924.1"/>
    </source>
</evidence>
<dbReference type="EMBL" id="MFFF01000008">
    <property type="protein sequence ID" value="OGE99924.1"/>
    <property type="molecule type" value="Genomic_DNA"/>
</dbReference>
<name>A0A1F5QCL4_9BACT</name>
<dbReference type="InterPro" id="IPR004482">
    <property type="entry name" value="Mg_chelat-rel"/>
</dbReference>
<dbReference type="InterPro" id="IPR001208">
    <property type="entry name" value="MCM_dom"/>
</dbReference>
<dbReference type="InterPro" id="IPR000523">
    <property type="entry name" value="Mg_chelatse_chII-like_cat_dom"/>
</dbReference>
<keyword evidence="3" id="KW-0067">ATP-binding</keyword>
<dbReference type="SUPFAM" id="SSF54211">
    <property type="entry name" value="Ribosomal protein S5 domain 2-like"/>
    <property type="match status" value="1"/>
</dbReference>
<dbReference type="InterPro" id="IPR025158">
    <property type="entry name" value="Mg_chelat-rel_C"/>
</dbReference>
<dbReference type="SUPFAM" id="SSF52540">
    <property type="entry name" value="P-loop containing nucleoside triphosphate hydrolases"/>
    <property type="match status" value="1"/>
</dbReference>
<reference evidence="5 6" key="1">
    <citation type="journal article" date="2016" name="Nat. Commun.">
        <title>Thousands of microbial genomes shed light on interconnected biogeochemical processes in an aquifer system.</title>
        <authorList>
            <person name="Anantharaman K."/>
            <person name="Brown C.T."/>
            <person name="Hug L.A."/>
            <person name="Sharon I."/>
            <person name="Castelle C.J."/>
            <person name="Probst A.J."/>
            <person name="Thomas B.C."/>
            <person name="Singh A."/>
            <person name="Wilkins M.J."/>
            <person name="Karaoz U."/>
            <person name="Brodie E.L."/>
            <person name="Williams K.H."/>
            <person name="Hubbard S.S."/>
            <person name="Banfield J.F."/>
        </authorList>
    </citation>
    <scope>NUCLEOTIDE SEQUENCE [LARGE SCALE GENOMIC DNA]</scope>
</reference>
<dbReference type="PANTHER" id="PTHR32039:SF7">
    <property type="entry name" value="COMPETENCE PROTEIN COMM"/>
    <property type="match status" value="1"/>
</dbReference>
<dbReference type="InterPro" id="IPR003593">
    <property type="entry name" value="AAA+_ATPase"/>
</dbReference>
<dbReference type="InterPro" id="IPR020568">
    <property type="entry name" value="Ribosomal_Su5_D2-typ_SF"/>
</dbReference>
<dbReference type="InterPro" id="IPR027417">
    <property type="entry name" value="P-loop_NTPase"/>
</dbReference>
<dbReference type="Pfam" id="PF13541">
    <property type="entry name" value="ChlI"/>
    <property type="match status" value="1"/>
</dbReference>
<evidence type="ECO:0000256" key="1">
    <source>
        <dbReference type="ARBA" id="ARBA00006354"/>
    </source>
</evidence>
<accession>A0A1F5QCL4</accession>
<dbReference type="AlphaFoldDB" id="A0A1F5QCL4"/>
<organism evidence="5 6">
    <name type="scientific">Candidatus Doudnabacteria bacterium RIFCSPLOWO2_02_FULL_48_13</name>
    <dbReference type="NCBI Taxonomy" id="1817845"/>
    <lineage>
        <taxon>Bacteria</taxon>
        <taxon>Candidatus Doudnaibacteriota</taxon>
    </lineage>
</organism>
<dbReference type="NCBIfam" id="TIGR00368">
    <property type="entry name" value="YifB family Mg chelatase-like AAA ATPase"/>
    <property type="match status" value="1"/>
</dbReference>
<dbReference type="GO" id="GO:0005524">
    <property type="term" value="F:ATP binding"/>
    <property type="evidence" value="ECO:0007669"/>
    <property type="project" value="UniProtKB-KW"/>
</dbReference>
<dbReference type="CDD" id="cd00009">
    <property type="entry name" value="AAA"/>
    <property type="match status" value="1"/>
</dbReference>
<dbReference type="Gene3D" id="3.30.230.10">
    <property type="match status" value="1"/>
</dbReference>
<feature type="domain" description="AAA+ ATPase" evidence="4">
    <location>
        <begin position="213"/>
        <end position="396"/>
    </location>
</feature>
<dbReference type="InterPro" id="IPR014721">
    <property type="entry name" value="Ribsml_uS5_D2-typ_fold_subgr"/>
</dbReference>
<evidence type="ECO:0000256" key="3">
    <source>
        <dbReference type="ARBA" id="ARBA00022840"/>
    </source>
</evidence>